<evidence type="ECO:0000256" key="2">
    <source>
        <dbReference type="ARBA" id="ARBA00008900"/>
    </source>
</evidence>
<proteinExistence type="inferred from homology"/>
<dbReference type="Pfam" id="PF01242">
    <property type="entry name" value="PTPS"/>
    <property type="match status" value="1"/>
</dbReference>
<evidence type="ECO:0000256" key="3">
    <source>
        <dbReference type="ARBA" id="ARBA00012982"/>
    </source>
</evidence>
<dbReference type="UniPathway" id="UPA00391"/>
<keyword evidence="8" id="KW-1185">Reference proteome</keyword>
<comment type="similarity">
    <text evidence="2">Belongs to the PTPS family. QueD subfamily.</text>
</comment>
<evidence type="ECO:0000256" key="6">
    <source>
        <dbReference type="ARBA" id="ARBA00048807"/>
    </source>
</evidence>
<dbReference type="SUPFAM" id="SSF55620">
    <property type="entry name" value="Tetrahydrobiopterin biosynthesis enzymes-like"/>
    <property type="match status" value="1"/>
</dbReference>
<dbReference type="RefSeq" id="WP_106502841.1">
    <property type="nucleotide sequence ID" value="NZ_PXXO01000007.1"/>
</dbReference>
<dbReference type="Gene3D" id="3.30.479.10">
    <property type="entry name" value="6-pyruvoyl tetrahydropterin synthase/QueD"/>
    <property type="match status" value="1"/>
</dbReference>
<protein>
    <recommendedName>
        <fullName evidence="4">6-carboxy-5,6,7,8-tetrahydropterin synthase</fullName>
        <ecNumber evidence="3">4.1.2.50</ecNumber>
    </recommendedName>
    <alternativeName>
        <fullName evidence="5">Queuosine biosynthesis protein QueD</fullName>
    </alternativeName>
</protein>
<comment type="caution">
    <text evidence="7">The sequence shown here is derived from an EMBL/GenBank/DDBJ whole genome shotgun (WGS) entry which is preliminary data.</text>
</comment>
<dbReference type="InterPro" id="IPR038418">
    <property type="entry name" value="6-PTP_synth/QueD_sf"/>
</dbReference>
<evidence type="ECO:0000256" key="4">
    <source>
        <dbReference type="ARBA" id="ARBA00018141"/>
    </source>
</evidence>
<organism evidence="7 8">
    <name type="scientific">Cyanobium usitatum str. Tous</name>
    <dbReference type="NCBI Taxonomy" id="2116684"/>
    <lineage>
        <taxon>Bacteria</taxon>
        <taxon>Bacillati</taxon>
        <taxon>Cyanobacteriota</taxon>
        <taxon>Cyanophyceae</taxon>
        <taxon>Synechococcales</taxon>
        <taxon>Prochlorococcaceae</taxon>
        <taxon>Cyanobium</taxon>
    </lineage>
</organism>
<dbReference type="InterPro" id="IPR007115">
    <property type="entry name" value="6-PTP_synth/QueD"/>
</dbReference>
<dbReference type="GO" id="GO:0070497">
    <property type="term" value="F:6-carboxytetrahydropterin synthase activity"/>
    <property type="evidence" value="ECO:0007669"/>
    <property type="project" value="UniProtKB-EC"/>
</dbReference>
<dbReference type="EMBL" id="PXXO01000007">
    <property type="protein sequence ID" value="PSJ05216.1"/>
    <property type="molecule type" value="Genomic_DNA"/>
</dbReference>
<name>A0A2P7MVL2_9CYAN</name>
<comment type="catalytic activity">
    <reaction evidence="6">
        <text>7,8-dihydroneopterin 3'-triphosphate + H2O = 6-carboxy-5,6,7,8-tetrahydropterin + triphosphate + acetaldehyde + 2 H(+)</text>
        <dbReference type="Rhea" id="RHEA:27966"/>
        <dbReference type="ChEBI" id="CHEBI:15343"/>
        <dbReference type="ChEBI" id="CHEBI:15377"/>
        <dbReference type="ChEBI" id="CHEBI:15378"/>
        <dbReference type="ChEBI" id="CHEBI:18036"/>
        <dbReference type="ChEBI" id="CHEBI:58462"/>
        <dbReference type="ChEBI" id="CHEBI:61032"/>
        <dbReference type="EC" id="4.1.2.50"/>
    </reaction>
</comment>
<comment type="pathway">
    <text evidence="1">Purine metabolism; 7-cyano-7-deazaguanine biosynthesis.</text>
</comment>
<sequence>MPTPAYSCSKTFSGYPCCHRQWRHQGHCRFVHGYSRSFSFWFRATELDDCGFVVDFSSLKQLEARLADQFDHTFLANADDPLLSTWRQLHDQGALDLRVMTNVGMEASAELVWGWANELLHGRDSGRSCCWKVEARENEKNAACFEALPGWFKT</sequence>
<dbReference type="OrthoDB" id="9804698at2"/>
<gene>
    <name evidence="7" type="ORF">C7K55_07740</name>
</gene>
<accession>A0A2P7MVL2</accession>
<dbReference type="Proteomes" id="UP000243002">
    <property type="component" value="Unassembled WGS sequence"/>
</dbReference>
<evidence type="ECO:0000313" key="8">
    <source>
        <dbReference type="Proteomes" id="UP000243002"/>
    </source>
</evidence>
<evidence type="ECO:0000256" key="1">
    <source>
        <dbReference type="ARBA" id="ARBA00005061"/>
    </source>
</evidence>
<dbReference type="EC" id="4.1.2.50" evidence="3"/>
<evidence type="ECO:0000313" key="7">
    <source>
        <dbReference type="EMBL" id="PSJ05216.1"/>
    </source>
</evidence>
<evidence type="ECO:0000256" key="5">
    <source>
        <dbReference type="ARBA" id="ARBA00031449"/>
    </source>
</evidence>
<reference evidence="7 8" key="1">
    <citation type="journal article" date="2018" name="Environ. Microbiol.">
        <title>Ecological and genomic features of two widespread freshwater picocyanobacteria.</title>
        <authorList>
            <person name="Cabello-Yeves P.J."/>
            <person name="Picazo A."/>
            <person name="Camacho A."/>
            <person name="Callieri C."/>
            <person name="Rosselli R."/>
            <person name="Roda-Garcia J.J."/>
            <person name="Coutinho F.H."/>
            <person name="Rodriguez-Valera F."/>
        </authorList>
    </citation>
    <scope>NUCLEOTIDE SEQUENCE [LARGE SCALE GENOMIC DNA]</scope>
    <source>
        <strain evidence="7 8">Tous</strain>
    </source>
</reference>
<dbReference type="AlphaFoldDB" id="A0A2P7MVL2"/>